<organism evidence="1">
    <name type="scientific">Streptomyces sp. R39</name>
    <dbReference type="NCBI Taxonomy" id="3238631"/>
    <lineage>
        <taxon>Bacteria</taxon>
        <taxon>Bacillati</taxon>
        <taxon>Actinomycetota</taxon>
        <taxon>Actinomycetes</taxon>
        <taxon>Kitasatosporales</taxon>
        <taxon>Streptomycetaceae</taxon>
        <taxon>Streptomyces</taxon>
    </lineage>
</organism>
<protein>
    <recommendedName>
        <fullName evidence="2">GIY-YIG nuclease family protein</fullName>
    </recommendedName>
</protein>
<proteinExistence type="predicted"/>
<evidence type="ECO:0000313" key="1">
    <source>
        <dbReference type="EMBL" id="XDQ50036.1"/>
    </source>
</evidence>
<dbReference type="EMBL" id="CP163442">
    <property type="protein sequence ID" value="XDQ50036.1"/>
    <property type="molecule type" value="Genomic_DNA"/>
</dbReference>
<dbReference type="PROSITE" id="PS51257">
    <property type="entry name" value="PROKAR_LIPOPROTEIN"/>
    <property type="match status" value="1"/>
</dbReference>
<sequence>MSPRLSNIQSGFGGCASCSNKRNAIAQLGDSEKAESDMLAAQLRPLDPYPGVNKPWRSECLRCGGEARPALGHIRQGIGGCRQCGRQQTSAKQLGDAVKAADEMNAAALQPLEPYPGYNNPWRCIHTPCGNEVRPRLASIRAGQGGCTHCATYGFNLTAPAIVYVLHHRDQDVVKVGITAATSDRVARFEKRGFTVVGSLDFQTGQHAWNVERKVLGHVRTRLGLRHALTDADTQGVGGWTETFNAADLPPLKLWELVTGAGVPDGLVLPIVDQTGGARPGAVTRRG</sequence>
<keyword evidence="1" id="KW-0614">Plasmid</keyword>
<gene>
    <name evidence="1" type="ORF">AB5J52_48840</name>
</gene>
<name>A0AB39R657_9ACTN</name>
<geneLocation type="plasmid" evidence="1">
    <name>unnamed1</name>
</geneLocation>
<dbReference type="RefSeq" id="WP_369228561.1">
    <property type="nucleotide sequence ID" value="NZ_CP163442.1"/>
</dbReference>
<dbReference type="AlphaFoldDB" id="A0AB39R657"/>
<accession>A0AB39R657</accession>
<reference evidence="1" key="1">
    <citation type="submission" date="2024-07" db="EMBL/GenBank/DDBJ databases">
        <authorList>
            <person name="Yu S.T."/>
        </authorList>
    </citation>
    <scope>NUCLEOTIDE SEQUENCE</scope>
    <source>
        <strain evidence="1">R39</strain>
        <plasmid evidence="1">unnamed1</plasmid>
    </source>
</reference>
<evidence type="ECO:0008006" key="2">
    <source>
        <dbReference type="Google" id="ProtNLM"/>
    </source>
</evidence>